<feature type="region of interest" description="Disordered" evidence="1">
    <location>
        <begin position="707"/>
        <end position="740"/>
    </location>
</feature>
<keyword evidence="3" id="KW-0732">Signal</keyword>
<feature type="transmembrane region" description="Helical" evidence="2">
    <location>
        <begin position="516"/>
        <end position="542"/>
    </location>
</feature>
<feature type="transmembrane region" description="Helical" evidence="2">
    <location>
        <begin position="554"/>
        <end position="576"/>
    </location>
</feature>
<dbReference type="Proteomes" id="UP000264492">
    <property type="component" value="Unassembled WGS sequence"/>
</dbReference>
<feature type="chain" id="PRO_5016928326" evidence="3">
    <location>
        <begin position="20"/>
        <end position="740"/>
    </location>
</feature>
<name>A0A371K2I8_9GAMM</name>
<comment type="caution">
    <text evidence="4">The sequence shown here is derived from an EMBL/GenBank/DDBJ whole genome shotgun (WGS) entry which is preliminary data.</text>
</comment>
<protein>
    <submittedName>
        <fullName evidence="4">Conjugal transfer protein TraY</fullName>
    </submittedName>
</protein>
<reference evidence="4 5" key="1">
    <citation type="submission" date="2018-08" db="EMBL/GenBank/DDBJ databases">
        <title>Lysobacter sp. zong2l5, whole genome shotgun sequence.</title>
        <authorList>
            <person name="Zhang X."/>
            <person name="Feng G."/>
            <person name="Zhu H."/>
        </authorList>
    </citation>
    <scope>NUCLEOTIDE SEQUENCE [LARGE SCALE GENOMIC DNA]</scope>
    <source>
        <strain evidence="5">zong2l5</strain>
    </source>
</reference>
<evidence type="ECO:0000256" key="2">
    <source>
        <dbReference type="SAM" id="Phobius"/>
    </source>
</evidence>
<dbReference type="OrthoDB" id="7010241at2"/>
<dbReference type="AlphaFoldDB" id="A0A371K2I8"/>
<dbReference type="InterPro" id="IPR027628">
    <property type="entry name" value="DotA_TraY"/>
</dbReference>
<feature type="compositionally biased region" description="Basic and acidic residues" evidence="1">
    <location>
        <begin position="731"/>
        <end position="740"/>
    </location>
</feature>
<accession>A0A371K2I8</accession>
<feature type="transmembrane region" description="Helical" evidence="2">
    <location>
        <begin position="74"/>
        <end position="99"/>
    </location>
</feature>
<proteinExistence type="predicted"/>
<keyword evidence="5" id="KW-1185">Reference proteome</keyword>
<organism evidence="4 5">
    <name type="scientific">Lysobacter silvisoli</name>
    <dbReference type="NCBI Taxonomy" id="2293254"/>
    <lineage>
        <taxon>Bacteria</taxon>
        <taxon>Pseudomonadati</taxon>
        <taxon>Pseudomonadota</taxon>
        <taxon>Gammaproteobacteria</taxon>
        <taxon>Lysobacterales</taxon>
        <taxon>Lysobacteraceae</taxon>
        <taxon>Lysobacter</taxon>
    </lineage>
</organism>
<dbReference type="NCBIfam" id="TIGR04346">
    <property type="entry name" value="DotA_TraY"/>
    <property type="match status" value="1"/>
</dbReference>
<evidence type="ECO:0000313" key="5">
    <source>
        <dbReference type="Proteomes" id="UP000264492"/>
    </source>
</evidence>
<keyword evidence="2" id="KW-0472">Membrane</keyword>
<feature type="signal peptide" evidence="3">
    <location>
        <begin position="1"/>
        <end position="19"/>
    </location>
</feature>
<keyword evidence="2" id="KW-0812">Transmembrane</keyword>
<dbReference type="EMBL" id="QTSU01000001">
    <property type="protein sequence ID" value="RDZ28080.1"/>
    <property type="molecule type" value="Genomic_DNA"/>
</dbReference>
<evidence type="ECO:0000256" key="1">
    <source>
        <dbReference type="SAM" id="MobiDB-lite"/>
    </source>
</evidence>
<keyword evidence="2" id="KW-1133">Transmembrane helix</keyword>
<evidence type="ECO:0000313" key="4">
    <source>
        <dbReference type="EMBL" id="RDZ28080.1"/>
    </source>
</evidence>
<sequence length="740" mass="77957">MRRVFLGLVLIAVAGTASAQQAPSGGGQYAPPPDDPSLGILREIFGNLVDYVTGGTGAGELANNGTVMAAGFEIFNVAVLFLGMIFVAYTSLMGVINTAHDGEFLGRKMSNIWVPLRTFAGSALLLPLAGGYSAIQVVVMWLAVQGVGIGDKVWAAMLTRVDQGGMIGHPHIPDARPLAANVFKFEICRAAMNKQFAESDRRDRVVVQPKQRFIQAWVPTDDVLTAVPPAIGAITNTGYKPVQIPVTSWYWTANGYIDNAVCGGLSWEESPQSQEGNARYVDLRGIYRAHTESVAGMINTLRPLAERVVAGEKPSPGAIAQAAYAYENRLQQASRAAVDAGNESSKDAFVGFAKSGGWVYAGTYCNHIIQLNDAVQLAVNAMPVSDSIDIDAKEADSALVGYRDAMAVAEEYLRKRGDGASQAYENEAGEDTAACKVPTSWPALKRCLSKPALWGIEQMTQEMAGGNTSHVAQVKNIGDGIMTVAWGFVGTMAATKFITAEADGLTLGAAKGPNEVLGMFTGIITVLFCAMIGTGATLAFYVPLIPFVAWISGVIKWVVSVAETLIAALIWAAAHLHPDGDDAVGRAGPGYMIMLSAVLRPVLMVFGLIASIAVAQPIAHLVNGGFMLAVKGSMHDGANGIGAFIAYCVIYVIIMTTVLHSVFALINFIPDSALRFMGNAVGMHGIADSEAHESQRVFAVAATHGNRAMAGGGSGSGGDRPPSRPAGTTNQDDHAQRPPT</sequence>
<gene>
    <name evidence="4" type="ORF">DX914_02735</name>
</gene>
<evidence type="ECO:0000256" key="3">
    <source>
        <dbReference type="SAM" id="SignalP"/>
    </source>
</evidence>
<feature type="transmembrane region" description="Helical" evidence="2">
    <location>
        <begin position="597"/>
        <end position="621"/>
    </location>
</feature>
<feature type="transmembrane region" description="Helical" evidence="2">
    <location>
        <begin position="641"/>
        <end position="669"/>
    </location>
</feature>
<dbReference type="RefSeq" id="WP_115857522.1">
    <property type="nucleotide sequence ID" value="NZ_QTSU01000001.1"/>
</dbReference>